<evidence type="ECO:0000256" key="1">
    <source>
        <dbReference type="ARBA" id="ARBA00004141"/>
    </source>
</evidence>
<comment type="similarity">
    <text evidence="5">Belongs to the TatC family.</text>
</comment>
<evidence type="ECO:0000256" key="2">
    <source>
        <dbReference type="ARBA" id="ARBA00022692"/>
    </source>
</evidence>
<dbReference type="GO" id="GO:0065002">
    <property type="term" value="P:intracellular protein transmembrane transport"/>
    <property type="evidence" value="ECO:0007669"/>
    <property type="project" value="TreeGrafter"/>
</dbReference>
<comment type="subunit">
    <text evidence="5">Forms a complex with TatA.</text>
</comment>
<accession>A0A9X3TUM4</accession>
<feature type="transmembrane region" description="Helical" evidence="5">
    <location>
        <begin position="20"/>
        <end position="40"/>
    </location>
</feature>
<dbReference type="PROSITE" id="PS01218">
    <property type="entry name" value="TATC"/>
    <property type="match status" value="1"/>
</dbReference>
<feature type="transmembrane region" description="Helical" evidence="5">
    <location>
        <begin position="188"/>
        <end position="204"/>
    </location>
</feature>
<keyword evidence="3 5" id="KW-1133">Transmembrane helix</keyword>
<comment type="subcellular location">
    <subcellularLocation>
        <location evidence="5">Cell membrane</location>
        <topology evidence="5">Multi-pass membrane protein</topology>
    </subcellularLocation>
    <subcellularLocation>
        <location evidence="1">Membrane</location>
        <topology evidence="1">Multi-pass membrane protein</topology>
    </subcellularLocation>
</comment>
<gene>
    <name evidence="5 6" type="primary">tatC</name>
    <name evidence="6" type="ORF">O3V59_19745</name>
</gene>
<proteinExistence type="inferred from homology"/>
<comment type="function">
    <text evidence="5">Part of the twin-arginine translocation (Tat) system that transports large folded proteins containing a characteristic twin-arginine motif in their signal peptide across membranes.</text>
</comment>
<feature type="transmembrane region" description="Helical" evidence="5">
    <location>
        <begin position="210"/>
        <end position="228"/>
    </location>
</feature>
<dbReference type="InterPro" id="IPR019820">
    <property type="entry name" value="Sec-indep_translocase_CS"/>
</dbReference>
<dbReference type="GO" id="GO:0009977">
    <property type="term" value="F:proton motive force dependent protein transmembrane transporter activity"/>
    <property type="evidence" value="ECO:0007669"/>
    <property type="project" value="TreeGrafter"/>
</dbReference>
<dbReference type="Proteomes" id="UP001151071">
    <property type="component" value="Unassembled WGS sequence"/>
</dbReference>
<dbReference type="EMBL" id="JAPYYP010000034">
    <property type="protein sequence ID" value="MDA5110575.1"/>
    <property type="molecule type" value="Genomic_DNA"/>
</dbReference>
<keyword evidence="7" id="KW-1185">Reference proteome</keyword>
<dbReference type="InterPro" id="IPR002033">
    <property type="entry name" value="TatC"/>
</dbReference>
<reference evidence="6" key="1">
    <citation type="submission" date="2022-12" db="EMBL/GenBank/DDBJ databases">
        <title>Draft genome sequence of the thermophilic strain Brevibacillus thermoruber HT42, isolated from Los Humeros, Puebla, Mexico, with biotechnological potential.</title>
        <authorList>
            <person name="Lara Sanchez J."/>
            <person name="Solis Palacios R."/>
            <person name="Bustos Baena A.S."/>
            <person name="Ruz Baez A.E."/>
            <person name="Espinosa Luna G."/>
            <person name="Oliart Ros R.M."/>
        </authorList>
    </citation>
    <scope>NUCLEOTIDE SEQUENCE</scope>
    <source>
        <strain evidence="6">HT42</strain>
    </source>
</reference>
<dbReference type="GO" id="GO:0033281">
    <property type="term" value="C:TAT protein transport complex"/>
    <property type="evidence" value="ECO:0007669"/>
    <property type="project" value="UniProtKB-UniRule"/>
</dbReference>
<evidence type="ECO:0000256" key="3">
    <source>
        <dbReference type="ARBA" id="ARBA00022989"/>
    </source>
</evidence>
<name>A0A9X3TUM4_9BACL</name>
<comment type="caution">
    <text evidence="6">The sequence shown here is derived from an EMBL/GenBank/DDBJ whole genome shotgun (WGS) entry which is preliminary data.</text>
</comment>
<dbReference type="HAMAP" id="MF_00902">
    <property type="entry name" value="TatC"/>
    <property type="match status" value="1"/>
</dbReference>
<keyword evidence="4 5" id="KW-0472">Membrane</keyword>
<evidence type="ECO:0000313" key="7">
    <source>
        <dbReference type="Proteomes" id="UP001151071"/>
    </source>
</evidence>
<feature type="transmembrane region" description="Helical" evidence="5">
    <location>
        <begin position="146"/>
        <end position="176"/>
    </location>
</feature>
<sequence>MRQEMPFLEHLTDLRRRLIIVLSAFVVSLVTCFLFVDHIYRFLANRATEKLAVLGPGDILAIYLKLAGVGAVAVTIPIAAYQAWRFVVPALTERERTVALMYIPALFLLFLFGLGFAYFVLFPMMYRFVLGLSNGSFDLVITANDYFTFMLNICLPFGFLFELPVAVLFLSHLGILNPHRLARMRKPAYFLLCVVSITITPPDFVSDVLVIVPLIVLYELSVTISRVVHRKRVAEGALNG</sequence>
<keyword evidence="5" id="KW-0653">Protein transport</keyword>
<keyword evidence="5" id="KW-1003">Cell membrane</keyword>
<organism evidence="6 7">
    <name type="scientific">Brevibacillus thermoruber</name>
    <dbReference type="NCBI Taxonomy" id="33942"/>
    <lineage>
        <taxon>Bacteria</taxon>
        <taxon>Bacillati</taxon>
        <taxon>Bacillota</taxon>
        <taxon>Bacilli</taxon>
        <taxon>Bacillales</taxon>
        <taxon>Paenibacillaceae</taxon>
        <taxon>Brevibacillus</taxon>
    </lineage>
</organism>
<dbReference type="PANTHER" id="PTHR30371">
    <property type="entry name" value="SEC-INDEPENDENT PROTEIN TRANSLOCASE PROTEIN TATC"/>
    <property type="match status" value="1"/>
</dbReference>
<dbReference type="PRINTS" id="PR01840">
    <property type="entry name" value="TATCFAMILY"/>
</dbReference>
<evidence type="ECO:0000313" key="6">
    <source>
        <dbReference type="EMBL" id="MDA5110575.1"/>
    </source>
</evidence>
<dbReference type="AlphaFoldDB" id="A0A9X3TUM4"/>
<keyword evidence="5" id="KW-0813">Transport</keyword>
<evidence type="ECO:0000256" key="4">
    <source>
        <dbReference type="ARBA" id="ARBA00023136"/>
    </source>
</evidence>
<evidence type="ECO:0000256" key="5">
    <source>
        <dbReference type="HAMAP-Rule" id="MF_00902"/>
    </source>
</evidence>
<dbReference type="GO" id="GO:0043953">
    <property type="term" value="P:protein transport by the Tat complex"/>
    <property type="evidence" value="ECO:0007669"/>
    <property type="project" value="UniProtKB-UniRule"/>
</dbReference>
<keyword evidence="2 5" id="KW-0812">Transmembrane</keyword>
<dbReference type="PANTHER" id="PTHR30371:SF4">
    <property type="entry name" value="SEC-INDEPENDENT PROTEIN TRANSLOCASE PROTEIN TATCD"/>
    <property type="match status" value="1"/>
</dbReference>
<keyword evidence="5" id="KW-0811">Translocation</keyword>
<protein>
    <recommendedName>
        <fullName evidence="5">Sec-independent protein translocase protein TatC</fullName>
    </recommendedName>
</protein>
<feature type="transmembrane region" description="Helical" evidence="5">
    <location>
        <begin position="102"/>
        <end position="126"/>
    </location>
</feature>
<feature type="transmembrane region" description="Helical" evidence="5">
    <location>
        <begin position="60"/>
        <end position="81"/>
    </location>
</feature>
<dbReference type="Pfam" id="PF00902">
    <property type="entry name" value="TatC"/>
    <property type="match status" value="1"/>
</dbReference>
<dbReference type="RefSeq" id="WP_271140840.1">
    <property type="nucleotide sequence ID" value="NZ_JAPYYP010000034.1"/>
</dbReference>
<dbReference type="NCBIfam" id="TIGR00945">
    <property type="entry name" value="tatC"/>
    <property type="match status" value="1"/>
</dbReference>